<organism evidence="1 2">
    <name type="scientific">Tectimicrobiota bacterium</name>
    <dbReference type="NCBI Taxonomy" id="2528274"/>
    <lineage>
        <taxon>Bacteria</taxon>
        <taxon>Pseudomonadati</taxon>
        <taxon>Nitrospinota/Tectimicrobiota group</taxon>
        <taxon>Candidatus Tectimicrobiota</taxon>
    </lineage>
</organism>
<accession>A0A932GQ75</accession>
<name>A0A932GQ75_UNCTE</name>
<dbReference type="EMBL" id="JACPSX010000169">
    <property type="protein sequence ID" value="MBI3015151.1"/>
    <property type="molecule type" value="Genomic_DNA"/>
</dbReference>
<sequence>MTRPPPQVLGFTSENDFKAYFFKHFVWAKVFASRGGTQVRVIFTAHNWAHVFWRNGQYFDLERAERMPWILEALQRPEEIRQAHVKGREVYLLTGSGWGEDFAVVIQTPNRKGVSHFITAYSAGTSTILKIRTHPRIWP</sequence>
<protein>
    <submittedName>
        <fullName evidence="1">Uncharacterized protein</fullName>
    </submittedName>
</protein>
<reference evidence="1" key="1">
    <citation type="submission" date="2020-07" db="EMBL/GenBank/DDBJ databases">
        <title>Huge and variable diversity of episymbiotic CPR bacteria and DPANN archaea in groundwater ecosystems.</title>
        <authorList>
            <person name="He C.Y."/>
            <person name="Keren R."/>
            <person name="Whittaker M."/>
            <person name="Farag I.F."/>
            <person name="Doudna J."/>
            <person name="Cate J.H.D."/>
            <person name="Banfield J.F."/>
        </authorList>
    </citation>
    <scope>NUCLEOTIDE SEQUENCE</scope>
    <source>
        <strain evidence="1">NC_groundwater_717_Ag_S-0.2um_59_8</strain>
    </source>
</reference>
<evidence type="ECO:0000313" key="2">
    <source>
        <dbReference type="Proteomes" id="UP000741360"/>
    </source>
</evidence>
<dbReference type="Proteomes" id="UP000741360">
    <property type="component" value="Unassembled WGS sequence"/>
</dbReference>
<comment type="caution">
    <text evidence="1">The sequence shown here is derived from an EMBL/GenBank/DDBJ whole genome shotgun (WGS) entry which is preliminary data.</text>
</comment>
<gene>
    <name evidence="1" type="ORF">HYY65_08860</name>
</gene>
<evidence type="ECO:0000313" key="1">
    <source>
        <dbReference type="EMBL" id="MBI3015151.1"/>
    </source>
</evidence>
<proteinExistence type="predicted"/>
<dbReference type="AlphaFoldDB" id="A0A932GQ75"/>